<evidence type="ECO:0000256" key="1">
    <source>
        <dbReference type="ARBA" id="ARBA00022737"/>
    </source>
</evidence>
<evidence type="ECO:0000313" key="5">
    <source>
        <dbReference type="EMBL" id="CAG2238490.1"/>
    </source>
</evidence>
<dbReference type="PROSITE" id="PS50297">
    <property type="entry name" value="ANK_REP_REGION"/>
    <property type="match status" value="2"/>
</dbReference>
<dbReference type="OrthoDB" id="6136297at2759"/>
<evidence type="ECO:0000256" key="2">
    <source>
        <dbReference type="ARBA" id="ARBA00023043"/>
    </source>
</evidence>
<dbReference type="InterPro" id="IPR036770">
    <property type="entry name" value="Ankyrin_rpt-contain_sf"/>
</dbReference>
<dbReference type="Gene3D" id="1.25.40.20">
    <property type="entry name" value="Ankyrin repeat-containing domain"/>
    <property type="match status" value="1"/>
</dbReference>
<dbReference type="Pfam" id="PF12796">
    <property type="entry name" value="Ank_2"/>
    <property type="match status" value="1"/>
</dbReference>
<keyword evidence="6" id="KW-1185">Reference proteome</keyword>
<protein>
    <recommendedName>
        <fullName evidence="4">DZIP3-like HEPN domain-containing protein</fullName>
    </recommendedName>
</protein>
<keyword evidence="1" id="KW-0677">Repeat</keyword>
<dbReference type="PRINTS" id="PR01415">
    <property type="entry name" value="ANKYRIN"/>
</dbReference>
<evidence type="ECO:0000259" key="4">
    <source>
        <dbReference type="Pfam" id="PF18738"/>
    </source>
</evidence>
<dbReference type="PANTHER" id="PTHR24178">
    <property type="entry name" value="MOLTING PROTEIN MLT-4"/>
    <property type="match status" value="1"/>
</dbReference>
<organism evidence="5 6">
    <name type="scientific">Mytilus edulis</name>
    <name type="common">Blue mussel</name>
    <dbReference type="NCBI Taxonomy" id="6550"/>
    <lineage>
        <taxon>Eukaryota</taxon>
        <taxon>Metazoa</taxon>
        <taxon>Spiralia</taxon>
        <taxon>Lophotrochozoa</taxon>
        <taxon>Mollusca</taxon>
        <taxon>Bivalvia</taxon>
        <taxon>Autobranchia</taxon>
        <taxon>Pteriomorphia</taxon>
        <taxon>Mytilida</taxon>
        <taxon>Mytiloidea</taxon>
        <taxon>Mytilidae</taxon>
        <taxon>Mytilinae</taxon>
        <taxon>Mytilus</taxon>
    </lineage>
</organism>
<evidence type="ECO:0000313" key="6">
    <source>
        <dbReference type="Proteomes" id="UP000683360"/>
    </source>
</evidence>
<dbReference type="AlphaFoldDB" id="A0A8S3TZN3"/>
<feature type="domain" description="DZIP3-like HEPN" evidence="4">
    <location>
        <begin position="2"/>
        <end position="87"/>
    </location>
</feature>
<dbReference type="InterPro" id="IPR041249">
    <property type="entry name" value="HEPN_DZIP3"/>
</dbReference>
<reference evidence="5" key="1">
    <citation type="submission" date="2021-03" db="EMBL/GenBank/DDBJ databases">
        <authorList>
            <person name="Bekaert M."/>
        </authorList>
    </citation>
    <scope>NUCLEOTIDE SEQUENCE</scope>
</reference>
<dbReference type="EMBL" id="CAJPWZ010002444">
    <property type="protein sequence ID" value="CAG2238490.1"/>
    <property type="molecule type" value="Genomic_DNA"/>
</dbReference>
<dbReference type="SMART" id="SM00248">
    <property type="entry name" value="ANK"/>
    <property type="match status" value="2"/>
</dbReference>
<dbReference type="Proteomes" id="UP000683360">
    <property type="component" value="Unassembled WGS sequence"/>
</dbReference>
<dbReference type="PROSITE" id="PS50088">
    <property type="entry name" value="ANK_REPEAT"/>
    <property type="match status" value="2"/>
</dbReference>
<comment type="caution">
    <text evidence="5">The sequence shown here is derived from an EMBL/GenBank/DDBJ whole genome shotgun (WGS) entry which is preliminary data.</text>
</comment>
<dbReference type="SUPFAM" id="SSF48403">
    <property type="entry name" value="Ankyrin repeat"/>
    <property type="match status" value="1"/>
</dbReference>
<proteinExistence type="predicted"/>
<sequence length="247" mass="27879">MVLLLRNLADVCVGDCLPFSTNVNLAADLSRIKYYRNTIAHLDKVITDIEFNVMWEDIYMAVQRLGGPGFKADCDVLKTAEFDSTKEYVNLQFIKTENRLTIMEDNMTQLMKKIFTLELEQKYAEEYVYWVQDAQTFHQTVASASITDIMLNKSDFIVITGGPGTGQKGQTALHIACSEGYVDCVKTLLNYKCDINMCDKKDKTALIYACESQDENVVDLLIDNKADVNKSDNNGLSPLHIVVQKKT</sequence>
<accession>A0A8S3TZN3</accession>
<feature type="repeat" description="ANK" evidence="3">
    <location>
        <begin position="201"/>
        <end position="233"/>
    </location>
</feature>
<dbReference type="InterPro" id="IPR002110">
    <property type="entry name" value="Ankyrin_rpt"/>
</dbReference>
<gene>
    <name evidence="5" type="ORF">MEDL_50895</name>
</gene>
<evidence type="ECO:0000256" key="3">
    <source>
        <dbReference type="PROSITE-ProRule" id="PRU00023"/>
    </source>
</evidence>
<name>A0A8S3TZN3_MYTED</name>
<dbReference type="Pfam" id="PF18738">
    <property type="entry name" value="HEPN_DZIP3"/>
    <property type="match status" value="1"/>
</dbReference>
<feature type="repeat" description="ANK" evidence="3">
    <location>
        <begin position="168"/>
        <end position="200"/>
    </location>
</feature>
<keyword evidence="2 3" id="KW-0040">ANK repeat</keyword>